<feature type="region of interest" description="Disordered" evidence="1">
    <location>
        <begin position="105"/>
        <end position="175"/>
    </location>
</feature>
<reference evidence="2 3" key="1">
    <citation type="submission" date="2018-11" db="EMBL/GenBank/DDBJ databases">
        <title>The genome draft of YIM 96095.</title>
        <authorList>
            <person name="Tang S.-K."/>
            <person name="Chunyu W.-X."/>
            <person name="Feng Y.-Z."/>
        </authorList>
    </citation>
    <scope>NUCLEOTIDE SEQUENCE [LARGE SCALE GENOMIC DNA]</scope>
    <source>
        <strain evidence="2 3">YIM 96095</strain>
    </source>
</reference>
<dbReference type="EMBL" id="RJMB01000001">
    <property type="protein sequence ID" value="RNL87334.1"/>
    <property type="molecule type" value="Genomic_DNA"/>
</dbReference>
<gene>
    <name evidence="2" type="ORF">EFW17_00365</name>
</gene>
<evidence type="ECO:0000313" key="2">
    <source>
        <dbReference type="EMBL" id="RNL87334.1"/>
    </source>
</evidence>
<accession>A0A3N0EHS6</accession>
<proteinExistence type="predicted"/>
<dbReference type="RefSeq" id="WP_123199198.1">
    <property type="nucleotide sequence ID" value="NZ_RJMB01000001.1"/>
</dbReference>
<feature type="compositionally biased region" description="Basic residues" evidence="1">
    <location>
        <begin position="151"/>
        <end position="168"/>
    </location>
</feature>
<feature type="compositionally biased region" description="Basic and acidic residues" evidence="1">
    <location>
        <begin position="140"/>
        <end position="150"/>
    </location>
</feature>
<protein>
    <submittedName>
        <fullName evidence="2">(2Fe-2S) ferredoxin domain-containing protein</fullName>
    </submittedName>
</protein>
<evidence type="ECO:0000313" key="3">
    <source>
        <dbReference type="Proteomes" id="UP000269198"/>
    </source>
</evidence>
<dbReference type="Proteomes" id="UP000269198">
    <property type="component" value="Unassembled WGS sequence"/>
</dbReference>
<evidence type="ECO:0000256" key="1">
    <source>
        <dbReference type="SAM" id="MobiDB-lite"/>
    </source>
</evidence>
<dbReference type="AlphaFoldDB" id="A0A3N0EHS6"/>
<dbReference type="SUPFAM" id="SSF52833">
    <property type="entry name" value="Thioredoxin-like"/>
    <property type="match status" value="1"/>
</dbReference>
<keyword evidence="3" id="KW-1185">Reference proteome</keyword>
<name>A0A3N0EHS6_9ACTN</name>
<dbReference type="OrthoDB" id="3295094at2"/>
<sequence>MTPAPTPCRLVVCRGCCCGTQKKRPGVDHEGQLRRLSALHDHAGRDIPVRTSDCLDHCSEANVIVVHPSSRGRASGGRPVWFGDMTEDGLIEDLDDWVFEGGPGIAPVPESLAPHVTSTSPKKLRKAERERGTEKRRKAEKPARPEDTKKSAKKKSKKEKKAKKKKREKGAEGSR</sequence>
<organism evidence="2 3">
    <name type="scientific">Halostreptopolyspora alba</name>
    <dbReference type="NCBI Taxonomy" id="2487137"/>
    <lineage>
        <taxon>Bacteria</taxon>
        <taxon>Bacillati</taxon>
        <taxon>Actinomycetota</taxon>
        <taxon>Actinomycetes</taxon>
        <taxon>Streptosporangiales</taxon>
        <taxon>Nocardiopsidaceae</taxon>
        <taxon>Halostreptopolyspora</taxon>
    </lineage>
</organism>
<comment type="caution">
    <text evidence="2">The sequence shown here is derived from an EMBL/GenBank/DDBJ whole genome shotgun (WGS) entry which is preliminary data.</text>
</comment>
<dbReference type="InterPro" id="IPR036249">
    <property type="entry name" value="Thioredoxin-like_sf"/>
</dbReference>